<protein>
    <recommendedName>
        <fullName evidence="4">Bifunctional inhibitor/plant lipid transfer protein/seed storage helical domain-containing protein</fullName>
    </recommendedName>
</protein>
<dbReference type="AlphaFoldDB" id="A0A2R6X1R4"/>
<evidence type="ECO:0000313" key="3">
    <source>
        <dbReference type="Proteomes" id="UP000244005"/>
    </source>
</evidence>
<feature type="chain" id="PRO_5015306107" description="Bifunctional inhibitor/plant lipid transfer protein/seed storage helical domain-containing protein" evidence="1">
    <location>
        <begin position="26"/>
        <end position="127"/>
    </location>
</feature>
<sequence>MDARRTEFILSVLLLSTLLLSSTVARTEGRVSPSREDEQLRDAVREVYKTALYDLQACAGEDRHAFCCPAAMNLITAETGLKHCELYARFLFTRGLIFLCEKRTIEQNCPRLLVKQHLRTDIKRLKY</sequence>
<keyword evidence="3" id="KW-1185">Reference proteome</keyword>
<evidence type="ECO:0000313" key="2">
    <source>
        <dbReference type="EMBL" id="PTQ40044.1"/>
    </source>
</evidence>
<name>A0A2R6X1R4_MARPO</name>
<dbReference type="Proteomes" id="UP000244005">
    <property type="component" value="Unassembled WGS sequence"/>
</dbReference>
<accession>A0A2R6X1R4</accession>
<organism evidence="2 3">
    <name type="scientific">Marchantia polymorpha</name>
    <name type="common">Common liverwort</name>
    <name type="synonym">Marchantia aquatica</name>
    <dbReference type="NCBI Taxonomy" id="3197"/>
    <lineage>
        <taxon>Eukaryota</taxon>
        <taxon>Viridiplantae</taxon>
        <taxon>Streptophyta</taxon>
        <taxon>Embryophyta</taxon>
        <taxon>Marchantiophyta</taxon>
        <taxon>Marchantiopsida</taxon>
        <taxon>Marchantiidae</taxon>
        <taxon>Marchantiales</taxon>
        <taxon>Marchantiaceae</taxon>
        <taxon>Marchantia</taxon>
    </lineage>
</organism>
<reference evidence="3" key="1">
    <citation type="journal article" date="2017" name="Cell">
        <title>Insights into land plant evolution garnered from the Marchantia polymorpha genome.</title>
        <authorList>
            <person name="Bowman J.L."/>
            <person name="Kohchi T."/>
            <person name="Yamato K.T."/>
            <person name="Jenkins J."/>
            <person name="Shu S."/>
            <person name="Ishizaki K."/>
            <person name="Yamaoka S."/>
            <person name="Nishihama R."/>
            <person name="Nakamura Y."/>
            <person name="Berger F."/>
            <person name="Adam C."/>
            <person name="Aki S.S."/>
            <person name="Althoff F."/>
            <person name="Araki T."/>
            <person name="Arteaga-Vazquez M.A."/>
            <person name="Balasubrmanian S."/>
            <person name="Barry K."/>
            <person name="Bauer D."/>
            <person name="Boehm C.R."/>
            <person name="Briginshaw L."/>
            <person name="Caballero-Perez J."/>
            <person name="Catarino B."/>
            <person name="Chen F."/>
            <person name="Chiyoda S."/>
            <person name="Chovatia M."/>
            <person name="Davies K.M."/>
            <person name="Delmans M."/>
            <person name="Demura T."/>
            <person name="Dierschke T."/>
            <person name="Dolan L."/>
            <person name="Dorantes-Acosta A.E."/>
            <person name="Eklund D.M."/>
            <person name="Florent S.N."/>
            <person name="Flores-Sandoval E."/>
            <person name="Fujiyama A."/>
            <person name="Fukuzawa H."/>
            <person name="Galik B."/>
            <person name="Grimanelli D."/>
            <person name="Grimwood J."/>
            <person name="Grossniklaus U."/>
            <person name="Hamada T."/>
            <person name="Haseloff J."/>
            <person name="Hetherington A.J."/>
            <person name="Higo A."/>
            <person name="Hirakawa Y."/>
            <person name="Hundley H.N."/>
            <person name="Ikeda Y."/>
            <person name="Inoue K."/>
            <person name="Inoue S.I."/>
            <person name="Ishida S."/>
            <person name="Jia Q."/>
            <person name="Kakita M."/>
            <person name="Kanazawa T."/>
            <person name="Kawai Y."/>
            <person name="Kawashima T."/>
            <person name="Kennedy M."/>
            <person name="Kinose K."/>
            <person name="Kinoshita T."/>
            <person name="Kohara Y."/>
            <person name="Koide E."/>
            <person name="Komatsu K."/>
            <person name="Kopischke S."/>
            <person name="Kubo M."/>
            <person name="Kyozuka J."/>
            <person name="Lagercrantz U."/>
            <person name="Lin S.S."/>
            <person name="Lindquist E."/>
            <person name="Lipzen A.M."/>
            <person name="Lu C.W."/>
            <person name="De Luna E."/>
            <person name="Martienssen R.A."/>
            <person name="Minamino N."/>
            <person name="Mizutani M."/>
            <person name="Mizutani M."/>
            <person name="Mochizuki N."/>
            <person name="Monte I."/>
            <person name="Mosher R."/>
            <person name="Nagasaki H."/>
            <person name="Nakagami H."/>
            <person name="Naramoto S."/>
            <person name="Nishitani K."/>
            <person name="Ohtani M."/>
            <person name="Okamoto T."/>
            <person name="Okumura M."/>
            <person name="Phillips J."/>
            <person name="Pollak B."/>
            <person name="Reinders A."/>
            <person name="Rovekamp M."/>
            <person name="Sano R."/>
            <person name="Sawa S."/>
            <person name="Schmid M.W."/>
            <person name="Shirakawa M."/>
            <person name="Solano R."/>
            <person name="Spunde A."/>
            <person name="Suetsugu N."/>
            <person name="Sugano S."/>
            <person name="Sugiyama A."/>
            <person name="Sun R."/>
            <person name="Suzuki Y."/>
            <person name="Takenaka M."/>
            <person name="Takezawa D."/>
            <person name="Tomogane H."/>
            <person name="Tsuzuki M."/>
            <person name="Ueda T."/>
            <person name="Umeda M."/>
            <person name="Ward J.M."/>
            <person name="Watanabe Y."/>
            <person name="Yazaki K."/>
            <person name="Yokoyama R."/>
            <person name="Yoshitake Y."/>
            <person name="Yotsui I."/>
            <person name="Zachgo S."/>
            <person name="Schmutz J."/>
        </authorList>
    </citation>
    <scope>NUCLEOTIDE SEQUENCE [LARGE SCALE GENOMIC DNA]</scope>
    <source>
        <strain evidence="3">Tak-1</strain>
    </source>
</reference>
<feature type="signal peptide" evidence="1">
    <location>
        <begin position="1"/>
        <end position="25"/>
    </location>
</feature>
<evidence type="ECO:0008006" key="4">
    <source>
        <dbReference type="Google" id="ProtNLM"/>
    </source>
</evidence>
<evidence type="ECO:0000256" key="1">
    <source>
        <dbReference type="SAM" id="SignalP"/>
    </source>
</evidence>
<gene>
    <name evidence="2" type="ORF">MARPO_0042s0080</name>
</gene>
<proteinExistence type="predicted"/>
<dbReference type="EMBL" id="KZ772714">
    <property type="protein sequence ID" value="PTQ40044.1"/>
    <property type="molecule type" value="Genomic_DNA"/>
</dbReference>
<keyword evidence="1" id="KW-0732">Signal</keyword>
<dbReference type="Gramene" id="Mp2g14580.1">
    <property type="protein sequence ID" value="Mp2g14580.1.cds1"/>
    <property type="gene ID" value="Mp2g14580"/>
</dbReference>